<reference evidence="2" key="2">
    <citation type="submission" date="2016-06" db="EMBL/GenBank/DDBJ databases">
        <title>The genome of a short-lived fish provides insights into sex chromosome evolution and the genetic control of aging.</title>
        <authorList>
            <person name="Reichwald K."/>
            <person name="Felder M."/>
            <person name="Petzold A."/>
            <person name="Koch P."/>
            <person name="Groth M."/>
            <person name="Platzer M."/>
        </authorList>
    </citation>
    <scope>NUCLEOTIDE SEQUENCE</scope>
    <source>
        <tissue evidence="2">Brain</tissue>
    </source>
</reference>
<evidence type="ECO:0000256" key="1">
    <source>
        <dbReference type="SAM" id="MobiDB-lite"/>
    </source>
</evidence>
<name>A0A1A8DNE7_NOTKA</name>
<evidence type="ECO:0000313" key="2">
    <source>
        <dbReference type="EMBL" id="SBQ35073.1"/>
    </source>
</evidence>
<feature type="non-terminal residue" evidence="2">
    <location>
        <position position="1"/>
    </location>
</feature>
<gene>
    <name evidence="2" type="primary">BX640584.1</name>
</gene>
<dbReference type="EMBL" id="HAEA01006593">
    <property type="protein sequence ID" value="SBQ35073.1"/>
    <property type="molecule type" value="Transcribed_RNA"/>
</dbReference>
<organism evidence="2">
    <name type="scientific">Nothobranchius kadleci</name>
    <name type="common">African annual killifish</name>
    <dbReference type="NCBI Taxonomy" id="1051664"/>
    <lineage>
        <taxon>Eukaryota</taxon>
        <taxon>Metazoa</taxon>
        <taxon>Chordata</taxon>
        <taxon>Craniata</taxon>
        <taxon>Vertebrata</taxon>
        <taxon>Euteleostomi</taxon>
        <taxon>Actinopterygii</taxon>
        <taxon>Neopterygii</taxon>
        <taxon>Teleostei</taxon>
        <taxon>Neoteleostei</taxon>
        <taxon>Acanthomorphata</taxon>
        <taxon>Ovalentaria</taxon>
        <taxon>Atherinomorphae</taxon>
        <taxon>Cyprinodontiformes</taxon>
        <taxon>Nothobranchiidae</taxon>
        <taxon>Nothobranchius</taxon>
    </lineage>
</organism>
<protein>
    <submittedName>
        <fullName evidence="2">Uncharacterized protein</fullName>
    </submittedName>
</protein>
<feature type="compositionally biased region" description="Low complexity" evidence="1">
    <location>
        <begin position="1"/>
        <end position="11"/>
    </location>
</feature>
<feature type="non-terminal residue" evidence="2">
    <location>
        <position position="51"/>
    </location>
</feature>
<proteinExistence type="predicted"/>
<feature type="compositionally biased region" description="Basic and acidic residues" evidence="1">
    <location>
        <begin position="39"/>
        <end position="51"/>
    </location>
</feature>
<feature type="region of interest" description="Disordered" evidence="1">
    <location>
        <begin position="1"/>
        <end position="51"/>
    </location>
</feature>
<dbReference type="AlphaFoldDB" id="A0A1A8DNE7"/>
<accession>A0A1A8DNE7</accession>
<sequence length="51" mass="5393">RPSSPPSSSSSLPEPAVPTAEVSAPGTVPEQLTYQRRFRTLERGTPEKAAA</sequence>
<reference evidence="2" key="1">
    <citation type="submission" date="2016-05" db="EMBL/GenBank/DDBJ databases">
        <authorList>
            <person name="Lavstsen T."/>
            <person name="Jespersen J.S."/>
        </authorList>
    </citation>
    <scope>NUCLEOTIDE SEQUENCE</scope>
    <source>
        <tissue evidence="2">Brain</tissue>
    </source>
</reference>